<evidence type="ECO:0000256" key="2">
    <source>
        <dbReference type="ARBA" id="ARBA00022679"/>
    </source>
</evidence>
<dbReference type="Gene3D" id="3.90.470.20">
    <property type="entry name" value="4'-phosphopantetheinyl transferase domain"/>
    <property type="match status" value="1"/>
</dbReference>
<dbReference type="EC" id="2.7.8.7" evidence="8"/>
<name>A0A0K8P9J6_9CHLR</name>
<keyword evidence="6 8" id="KW-0443">Lipid metabolism</keyword>
<dbReference type="InterPro" id="IPR037143">
    <property type="entry name" value="4-PPantetheinyl_Trfase_dom_sf"/>
</dbReference>
<dbReference type="InterPro" id="IPR008278">
    <property type="entry name" value="4-PPantetheinyl_Trfase_dom"/>
</dbReference>
<comment type="catalytic activity">
    <reaction evidence="8">
        <text>apo-[ACP] + CoA = holo-[ACP] + adenosine 3',5'-bisphosphate + H(+)</text>
        <dbReference type="Rhea" id="RHEA:12068"/>
        <dbReference type="Rhea" id="RHEA-COMP:9685"/>
        <dbReference type="Rhea" id="RHEA-COMP:9690"/>
        <dbReference type="ChEBI" id="CHEBI:15378"/>
        <dbReference type="ChEBI" id="CHEBI:29999"/>
        <dbReference type="ChEBI" id="CHEBI:57287"/>
        <dbReference type="ChEBI" id="CHEBI:58343"/>
        <dbReference type="ChEBI" id="CHEBI:64479"/>
        <dbReference type="EC" id="2.7.8.7"/>
    </reaction>
</comment>
<dbReference type="NCBIfam" id="TIGR00516">
    <property type="entry name" value="acpS"/>
    <property type="match status" value="1"/>
</dbReference>
<dbReference type="SUPFAM" id="SSF56214">
    <property type="entry name" value="4'-phosphopantetheinyl transferase"/>
    <property type="match status" value="1"/>
</dbReference>
<dbReference type="GO" id="GO:0000287">
    <property type="term" value="F:magnesium ion binding"/>
    <property type="evidence" value="ECO:0007669"/>
    <property type="project" value="UniProtKB-UniRule"/>
</dbReference>
<dbReference type="Pfam" id="PF01648">
    <property type="entry name" value="ACPS"/>
    <property type="match status" value="1"/>
</dbReference>
<feature type="binding site" evidence="8">
    <location>
        <position position="10"/>
    </location>
    <ligand>
        <name>Mg(2+)</name>
        <dbReference type="ChEBI" id="CHEBI:18420"/>
    </ligand>
</feature>
<keyword evidence="7 8" id="KW-0275">Fatty acid biosynthesis</keyword>
<comment type="similarity">
    <text evidence="8">Belongs to the P-Pant transferase superfamily. AcpS family.</text>
</comment>
<sequence>MASVLRTGIDLIEVHRIANLKPEIRSRFLARVYTEAELEYCGGRNERLSGRFACKEAVSKALGTGIGTIGWQEIEILNDSNGMPILFLHGKATQISETLGILQWSVSISHIRNLAVAMAVGTG</sequence>
<evidence type="ECO:0000256" key="7">
    <source>
        <dbReference type="ARBA" id="ARBA00023160"/>
    </source>
</evidence>
<proteinExistence type="inferred from homology"/>
<dbReference type="EMBL" id="DF968179">
    <property type="protein sequence ID" value="GAP39332.1"/>
    <property type="molecule type" value="Genomic_DNA"/>
</dbReference>
<dbReference type="InterPro" id="IPR002582">
    <property type="entry name" value="ACPS"/>
</dbReference>
<reference evidence="10" key="1">
    <citation type="journal article" date="2015" name="Genome Announc.">
        <title>Draft Genome Sequence of Anaerolineae Strain TC1, a Novel Isolate from a Methanogenic Wastewater Treatment System.</title>
        <authorList>
            <person name="Matsuura N."/>
            <person name="Tourlousse D.M."/>
            <person name="Sun L."/>
            <person name="Toyonaga M."/>
            <person name="Kuroda K."/>
            <person name="Ohashi A."/>
            <person name="Cruz R."/>
            <person name="Yamaguchi T."/>
            <person name="Sekiguchi Y."/>
        </authorList>
    </citation>
    <scope>NUCLEOTIDE SEQUENCE [LARGE SCALE GENOMIC DNA]</scope>
    <source>
        <strain evidence="10">TC1</strain>
    </source>
</reference>
<dbReference type="HAMAP" id="MF_00101">
    <property type="entry name" value="AcpS"/>
    <property type="match status" value="1"/>
</dbReference>
<evidence type="ECO:0000259" key="9">
    <source>
        <dbReference type="Pfam" id="PF01648"/>
    </source>
</evidence>
<comment type="function">
    <text evidence="8">Transfers the 4'-phosphopantetheine moiety from coenzyme A to a Ser of acyl-carrier-protein.</text>
</comment>
<evidence type="ECO:0000256" key="4">
    <source>
        <dbReference type="ARBA" id="ARBA00022832"/>
    </source>
</evidence>
<dbReference type="STRING" id="1678840.ATC1_11260"/>
<dbReference type="InterPro" id="IPR004568">
    <property type="entry name" value="Ppantetheine-prot_Trfase_dom"/>
</dbReference>
<dbReference type="GO" id="GO:0005737">
    <property type="term" value="C:cytoplasm"/>
    <property type="evidence" value="ECO:0007669"/>
    <property type="project" value="UniProtKB-SubCell"/>
</dbReference>
<evidence type="ECO:0000313" key="10">
    <source>
        <dbReference type="EMBL" id="GAP39332.1"/>
    </source>
</evidence>
<dbReference type="NCBIfam" id="TIGR00556">
    <property type="entry name" value="pantethn_trn"/>
    <property type="match status" value="1"/>
</dbReference>
<evidence type="ECO:0000256" key="6">
    <source>
        <dbReference type="ARBA" id="ARBA00023098"/>
    </source>
</evidence>
<dbReference type="GO" id="GO:0008897">
    <property type="term" value="F:holo-[acyl-carrier-protein] synthase activity"/>
    <property type="evidence" value="ECO:0007669"/>
    <property type="project" value="UniProtKB-UniRule"/>
</dbReference>
<feature type="domain" description="4'-phosphopantetheinyl transferase" evidence="9">
    <location>
        <begin position="8"/>
        <end position="103"/>
    </location>
</feature>
<evidence type="ECO:0000256" key="8">
    <source>
        <dbReference type="HAMAP-Rule" id="MF_00101"/>
    </source>
</evidence>
<feature type="binding site" evidence="8">
    <location>
        <position position="56"/>
    </location>
    <ligand>
        <name>Mg(2+)</name>
        <dbReference type="ChEBI" id="CHEBI:18420"/>
    </ligand>
</feature>
<keyword evidence="11" id="KW-1185">Reference proteome</keyword>
<comment type="cofactor">
    <cofactor evidence="8">
        <name>Mg(2+)</name>
        <dbReference type="ChEBI" id="CHEBI:18420"/>
    </cofactor>
</comment>
<comment type="subcellular location">
    <subcellularLocation>
        <location evidence="8">Cytoplasm</location>
    </subcellularLocation>
</comment>
<protein>
    <recommendedName>
        <fullName evidence="8">Holo-[acyl-carrier-protein] synthase</fullName>
        <shortName evidence="8">Holo-ACP synthase</shortName>
        <ecNumber evidence="8">2.7.8.7</ecNumber>
    </recommendedName>
    <alternativeName>
        <fullName evidence="8">4'-phosphopantetheinyl transferase AcpS</fullName>
    </alternativeName>
</protein>
<dbReference type="GO" id="GO:0006633">
    <property type="term" value="P:fatty acid biosynthetic process"/>
    <property type="evidence" value="ECO:0007669"/>
    <property type="project" value="UniProtKB-UniRule"/>
</dbReference>
<organism evidence="10">
    <name type="scientific">Flexilinea flocculi</name>
    <dbReference type="NCBI Taxonomy" id="1678840"/>
    <lineage>
        <taxon>Bacteria</taxon>
        <taxon>Bacillati</taxon>
        <taxon>Chloroflexota</taxon>
        <taxon>Anaerolineae</taxon>
        <taxon>Anaerolineales</taxon>
        <taxon>Anaerolineaceae</taxon>
        <taxon>Flexilinea</taxon>
    </lineage>
</organism>
<dbReference type="AlphaFoldDB" id="A0A0K8P9J6"/>
<dbReference type="PATRIC" id="fig|1678840.3.peg.308"/>
<dbReference type="OrthoDB" id="517356at2"/>
<evidence type="ECO:0000256" key="5">
    <source>
        <dbReference type="ARBA" id="ARBA00022842"/>
    </source>
</evidence>
<keyword evidence="2 8" id="KW-0808">Transferase</keyword>
<dbReference type="Proteomes" id="UP000053370">
    <property type="component" value="Unassembled WGS sequence"/>
</dbReference>
<evidence type="ECO:0000313" key="11">
    <source>
        <dbReference type="Proteomes" id="UP000053370"/>
    </source>
</evidence>
<keyword evidence="5 8" id="KW-0460">Magnesium</keyword>
<keyword evidence="3 8" id="KW-0479">Metal-binding</keyword>
<gene>
    <name evidence="8" type="primary">acpS</name>
    <name evidence="10" type="ORF">ATC1_11260</name>
</gene>
<evidence type="ECO:0000256" key="1">
    <source>
        <dbReference type="ARBA" id="ARBA00022516"/>
    </source>
</evidence>
<keyword evidence="4 8" id="KW-0276">Fatty acid metabolism</keyword>
<dbReference type="RefSeq" id="WP_062277449.1">
    <property type="nucleotide sequence ID" value="NZ_DF968179.1"/>
</dbReference>
<accession>A0A0K8P9J6</accession>
<keyword evidence="8" id="KW-0963">Cytoplasm</keyword>
<keyword evidence="1 8" id="KW-0444">Lipid biosynthesis</keyword>
<evidence type="ECO:0000256" key="3">
    <source>
        <dbReference type="ARBA" id="ARBA00022723"/>
    </source>
</evidence>